<dbReference type="RefSeq" id="WP_187533852.1">
    <property type="nucleotide sequence ID" value="NZ_CBCSHU010000023.1"/>
</dbReference>
<name>A0A7G9RYQ4_9FIRM</name>
<evidence type="ECO:0000313" key="1">
    <source>
        <dbReference type="EMBL" id="QNN60729.1"/>
    </source>
</evidence>
<reference evidence="1 2" key="1">
    <citation type="submission" date="2020-08" db="EMBL/GenBank/DDBJ databases">
        <title>Genome sequence of Erysipelothrix inopinata DSM 15511T.</title>
        <authorList>
            <person name="Hyun D.-W."/>
            <person name="Bae J.-W."/>
        </authorList>
    </citation>
    <scope>NUCLEOTIDE SEQUENCE [LARGE SCALE GENOMIC DNA]</scope>
    <source>
        <strain evidence="1 2">DSM 15511</strain>
    </source>
</reference>
<evidence type="ECO:0000313" key="2">
    <source>
        <dbReference type="Proteomes" id="UP000515928"/>
    </source>
</evidence>
<dbReference type="KEGG" id="eio:H9L01_10250"/>
<protein>
    <submittedName>
        <fullName evidence="1">Uncharacterized protein</fullName>
    </submittedName>
</protein>
<proteinExistence type="predicted"/>
<keyword evidence="2" id="KW-1185">Reference proteome</keyword>
<gene>
    <name evidence="1" type="ORF">H9L01_10250</name>
</gene>
<dbReference type="AlphaFoldDB" id="A0A7G9RYQ4"/>
<dbReference type="EMBL" id="CP060715">
    <property type="protein sequence ID" value="QNN60729.1"/>
    <property type="molecule type" value="Genomic_DNA"/>
</dbReference>
<accession>A0A7G9RYQ4</accession>
<dbReference type="Proteomes" id="UP000515928">
    <property type="component" value="Chromosome"/>
</dbReference>
<organism evidence="1 2">
    <name type="scientific">Erysipelothrix inopinata</name>
    <dbReference type="NCBI Taxonomy" id="225084"/>
    <lineage>
        <taxon>Bacteria</taxon>
        <taxon>Bacillati</taxon>
        <taxon>Bacillota</taxon>
        <taxon>Erysipelotrichia</taxon>
        <taxon>Erysipelotrichales</taxon>
        <taxon>Erysipelotrichaceae</taxon>
        <taxon>Erysipelothrix</taxon>
    </lineage>
</organism>
<sequence>MPYTIEKISLDKTWLAVMEMTIPDFSRELDLKALNSLRKELVRQNVKLRSPEYNFTIGYDSENRVELVDIKLFVAVENPGNDSQIIKFIQTEPRERMIRVIADTFEDVHIGIAEWLHDNDYIADGDLRRVLVEDENKFVFDCPYKDSEE</sequence>